<evidence type="ECO:0000256" key="4">
    <source>
        <dbReference type="ARBA" id="ARBA00023163"/>
    </source>
</evidence>
<dbReference type="PRINTS" id="PR00046">
    <property type="entry name" value="SIGMA70FCT"/>
</dbReference>
<protein>
    <recommendedName>
        <fullName evidence="5">RNA polymerase sigma factor</fullName>
    </recommendedName>
</protein>
<dbReference type="SUPFAM" id="SSF88946">
    <property type="entry name" value="Sigma2 domain of RNA polymerase sigma factors"/>
    <property type="match status" value="1"/>
</dbReference>
<dbReference type="Pfam" id="PF04545">
    <property type="entry name" value="Sigma70_r4"/>
    <property type="match status" value="1"/>
</dbReference>
<dbReference type="InterPro" id="IPR007627">
    <property type="entry name" value="RNA_pol_sigma70_r2"/>
</dbReference>
<dbReference type="Gene3D" id="1.20.140.160">
    <property type="match status" value="1"/>
</dbReference>
<sequence>MIIVEKQQNRYITLQKTLSKQEFYILIEKYQKTHDPIVKEELLVGNMRLVLSLMKRFYQKSKHYEDLFQVGMIGLIKAIDNFDTSYQLQFSTYAVPLILGEMKRYLREESQVKISRTVKDLSYAILKEKEKYLVEKQREPTIEELVSNLQIDQHSIIEAIQSTQSVASFQEIIGHDDQNELHLIDMIPLDKETLKHYHQHLDLKKAMTCLNPREQKVIQERYYKGYSQCEIAKELFVSQAQVSRIEKNALEKLHKKLV</sequence>
<dbReference type="InterPro" id="IPR007630">
    <property type="entry name" value="RNA_pol_sigma70_r4"/>
</dbReference>
<evidence type="ECO:0000256" key="2">
    <source>
        <dbReference type="ARBA" id="ARBA00023082"/>
    </source>
</evidence>
<dbReference type="GO" id="GO:0006352">
    <property type="term" value="P:DNA-templated transcription initiation"/>
    <property type="evidence" value="ECO:0007669"/>
    <property type="project" value="InterPro"/>
</dbReference>
<dbReference type="Gene3D" id="1.20.120.1810">
    <property type="match status" value="1"/>
</dbReference>
<keyword evidence="1 5" id="KW-0805">Transcription regulation</keyword>
<keyword evidence="4 5" id="KW-0804">Transcription</keyword>
<dbReference type="InterPro" id="IPR013325">
    <property type="entry name" value="RNA_pol_sigma_r2"/>
</dbReference>
<dbReference type="InterPro" id="IPR014284">
    <property type="entry name" value="RNA_pol_sigma-70_dom"/>
</dbReference>
<dbReference type="InterPro" id="IPR050239">
    <property type="entry name" value="Sigma-70_RNA_pol_init_factors"/>
</dbReference>
<name>A0A2T3FYM6_9FIRM</name>
<evidence type="ECO:0000256" key="5">
    <source>
        <dbReference type="RuleBase" id="RU362124"/>
    </source>
</evidence>
<reference evidence="9" key="1">
    <citation type="submission" date="2018-03" db="EMBL/GenBank/DDBJ databases">
        <title>Lachnoclostridium SNUG30370 gen.nov., sp.nov., isolated from human faeces.</title>
        <authorList>
            <person name="Seo B."/>
            <person name="Jeon K."/>
            <person name="Ko G."/>
        </authorList>
    </citation>
    <scope>NUCLEOTIDE SEQUENCE [LARGE SCALE GENOMIC DNA]</scope>
    <source>
        <strain evidence="9">SNUG30370</strain>
    </source>
</reference>
<dbReference type="PROSITE" id="PS00716">
    <property type="entry name" value="SIGMA70_2"/>
    <property type="match status" value="1"/>
</dbReference>
<comment type="function">
    <text evidence="5">Sigma factors are initiation factors that promote the attachment of RNA polymerase to specific initiation sites and are then released.</text>
</comment>
<dbReference type="PANTHER" id="PTHR30603">
    <property type="entry name" value="RNA POLYMERASE SIGMA FACTOR RPO"/>
    <property type="match status" value="1"/>
</dbReference>
<dbReference type="NCBIfam" id="TIGR02937">
    <property type="entry name" value="sigma70-ECF"/>
    <property type="match status" value="1"/>
</dbReference>
<proteinExistence type="inferred from homology"/>
<dbReference type="AlphaFoldDB" id="A0A2T3FYM6"/>
<accession>A0A2T3FYM6</accession>
<comment type="caution">
    <text evidence="8">The sequence shown here is derived from an EMBL/GenBank/DDBJ whole genome shotgun (WGS) entry which is preliminary data.</text>
</comment>
<feature type="domain" description="RNA polymerase sigma-70" evidence="7">
    <location>
        <begin position="227"/>
        <end position="253"/>
    </location>
</feature>
<evidence type="ECO:0000313" key="9">
    <source>
        <dbReference type="Proteomes" id="UP000241201"/>
    </source>
</evidence>
<dbReference type="GO" id="GO:0003677">
    <property type="term" value="F:DNA binding"/>
    <property type="evidence" value="ECO:0007669"/>
    <property type="project" value="UniProtKB-KW"/>
</dbReference>
<dbReference type="Proteomes" id="UP000241201">
    <property type="component" value="Unassembled WGS sequence"/>
</dbReference>
<dbReference type="GO" id="GO:0016987">
    <property type="term" value="F:sigma factor activity"/>
    <property type="evidence" value="ECO:0007669"/>
    <property type="project" value="UniProtKB-KW"/>
</dbReference>
<comment type="similarity">
    <text evidence="5">Belongs to the sigma-70 factor family.</text>
</comment>
<dbReference type="InterPro" id="IPR000943">
    <property type="entry name" value="RNA_pol_sigma70"/>
</dbReference>
<gene>
    <name evidence="8" type="ORF">C7U55_07275</name>
</gene>
<keyword evidence="2 5" id="KW-0731">Sigma factor</keyword>
<keyword evidence="3 5" id="KW-0238">DNA-binding</keyword>
<dbReference type="SUPFAM" id="SSF88659">
    <property type="entry name" value="Sigma3 and sigma4 domains of RNA polymerase sigma factors"/>
    <property type="match status" value="2"/>
</dbReference>
<evidence type="ECO:0000256" key="1">
    <source>
        <dbReference type="ARBA" id="ARBA00023015"/>
    </source>
</evidence>
<evidence type="ECO:0000259" key="6">
    <source>
        <dbReference type="PROSITE" id="PS00715"/>
    </source>
</evidence>
<dbReference type="CDD" id="cd06171">
    <property type="entry name" value="Sigma70_r4"/>
    <property type="match status" value="1"/>
</dbReference>
<feature type="domain" description="RNA polymerase sigma-70" evidence="6">
    <location>
        <begin position="66"/>
        <end position="79"/>
    </location>
</feature>
<dbReference type="EMBL" id="PYLP01000007">
    <property type="protein sequence ID" value="PST40404.1"/>
    <property type="molecule type" value="Genomic_DNA"/>
</dbReference>
<evidence type="ECO:0000256" key="3">
    <source>
        <dbReference type="ARBA" id="ARBA00023125"/>
    </source>
</evidence>
<keyword evidence="9" id="KW-1185">Reference proteome</keyword>
<dbReference type="PROSITE" id="PS00715">
    <property type="entry name" value="SIGMA70_1"/>
    <property type="match status" value="1"/>
</dbReference>
<dbReference type="PANTHER" id="PTHR30603:SF17">
    <property type="entry name" value="RNA POLYMERASE SIGMA-G FACTOR"/>
    <property type="match status" value="1"/>
</dbReference>
<dbReference type="Pfam" id="PF04542">
    <property type="entry name" value="Sigma70_r2"/>
    <property type="match status" value="1"/>
</dbReference>
<organism evidence="8 9">
    <name type="scientific">Faecalibacillus faecis</name>
    <dbReference type="NCBI Taxonomy" id="1982628"/>
    <lineage>
        <taxon>Bacteria</taxon>
        <taxon>Bacillati</taxon>
        <taxon>Bacillota</taxon>
        <taxon>Erysipelotrichia</taxon>
        <taxon>Erysipelotrichales</taxon>
        <taxon>Coprobacillaceae</taxon>
        <taxon>Faecalibacillus</taxon>
    </lineage>
</organism>
<evidence type="ECO:0000259" key="7">
    <source>
        <dbReference type="PROSITE" id="PS00716"/>
    </source>
</evidence>
<evidence type="ECO:0000313" key="8">
    <source>
        <dbReference type="EMBL" id="PST40404.1"/>
    </source>
</evidence>
<dbReference type="InterPro" id="IPR013324">
    <property type="entry name" value="RNA_pol_sigma_r3/r4-like"/>
</dbReference>